<dbReference type="PANTHER" id="PTHR30294:SF29">
    <property type="entry name" value="MULTIDRUG ABC TRANSPORTER PERMEASE YBHS-RELATED"/>
    <property type="match status" value="1"/>
</dbReference>
<reference evidence="7" key="2">
    <citation type="submission" date="2016-01" db="EMBL/GenBank/DDBJ databases">
        <title>Six Aerococcus type strain genome sequencing and assembly using PacBio and Illumina Hiseq.</title>
        <authorList>
            <person name="Carkaci D."/>
            <person name="Dargis R."/>
            <person name="Nielsen X.C."/>
            <person name="Skovgaard O."/>
            <person name="Fuursted K."/>
            <person name="Christensen J.J."/>
        </authorList>
    </citation>
    <scope>NUCLEOTIDE SEQUENCE [LARGE SCALE GENOMIC DNA]</scope>
    <source>
        <strain evidence="7">CCUG42038B</strain>
    </source>
</reference>
<dbReference type="GO" id="GO:0005886">
    <property type="term" value="C:plasma membrane"/>
    <property type="evidence" value="ECO:0007669"/>
    <property type="project" value="UniProtKB-SubCell"/>
</dbReference>
<keyword evidence="7" id="KW-1185">Reference proteome</keyword>
<comment type="subcellular location">
    <subcellularLocation>
        <location evidence="1">Cell membrane</location>
        <topology evidence="1">Multi-pass membrane protein</topology>
    </subcellularLocation>
</comment>
<dbReference type="Proteomes" id="UP000062260">
    <property type="component" value="Chromosome"/>
</dbReference>
<keyword evidence="4" id="KW-1133">Transmembrane helix</keyword>
<proteinExistence type="predicted"/>
<evidence type="ECO:0000256" key="1">
    <source>
        <dbReference type="ARBA" id="ARBA00004651"/>
    </source>
</evidence>
<dbReference type="AlphaFoldDB" id="A0A109RHA8"/>
<evidence type="ECO:0000256" key="3">
    <source>
        <dbReference type="ARBA" id="ARBA00022692"/>
    </source>
</evidence>
<dbReference type="InterPro" id="IPR013525">
    <property type="entry name" value="ABC2_TM"/>
</dbReference>
<dbReference type="GO" id="GO:0140359">
    <property type="term" value="F:ABC-type transporter activity"/>
    <property type="evidence" value="ECO:0007669"/>
    <property type="project" value="InterPro"/>
</dbReference>
<evidence type="ECO:0000313" key="6">
    <source>
        <dbReference type="EMBL" id="AMB98561.1"/>
    </source>
</evidence>
<sequence length="432" mass="46831">MNKLLTVAKHSYLQTIKSAGFWWMLLAPALMIGFGLLVGWLSYQFSDSQAQSAPTAIVSQDDQLMAQISQQANQDLITFAYPNQASADQALANGEISGVLVVTQNEATGQIAGQLTTVKEELDQQVTIDLLRSRLSQLQLVNQGQRMGLTADDLGQLVQEPTISVQAISVEDGQIIEEADGGANVVDILAAMVVPVAIFVIVVYYSTTVATEIASEKGTRIMEVIASAMPAQVNFWGKLLGSLGLVASQLGIYLLLAAIAFYFARQQAFFQEILAFLADNHISTRLMVYSGLFFVLALVMYIILAACLGSLASKVEDAQKVAQPTTLIALVGFYLGFLIDTLPVQLVQAAAYFPLFSGFIIPIQIANDQITTGQIWLIIVINIAFIVLLAYLGQNLYAASILAYSDKSPWHNLKRALSINRSNRQAGQNLAD</sequence>
<dbReference type="KEGG" id="auh:AWM75_00495"/>
<keyword evidence="3" id="KW-0812">Transmembrane</keyword>
<name>A0A109RHA8_9LACT</name>
<evidence type="ECO:0000256" key="5">
    <source>
        <dbReference type="ARBA" id="ARBA00023136"/>
    </source>
</evidence>
<dbReference type="OrthoDB" id="9768837at2"/>
<dbReference type="Pfam" id="PF12698">
    <property type="entry name" value="ABC2_membrane_3"/>
    <property type="match status" value="1"/>
</dbReference>
<dbReference type="InterPro" id="IPR051449">
    <property type="entry name" value="ABC-2_transporter_component"/>
</dbReference>
<accession>A0A109RHA8</accession>
<evidence type="ECO:0000256" key="4">
    <source>
        <dbReference type="ARBA" id="ARBA00022989"/>
    </source>
</evidence>
<protein>
    <submittedName>
        <fullName evidence="6">Uncharacterized protein</fullName>
    </submittedName>
</protein>
<dbReference type="RefSeq" id="WP_067977220.1">
    <property type="nucleotide sequence ID" value="NZ_CP014163.1"/>
</dbReference>
<gene>
    <name evidence="6" type="ORF">AWM75_00495</name>
</gene>
<organism evidence="6 7">
    <name type="scientific">Aerococcus urinaehominis</name>
    <dbReference type="NCBI Taxonomy" id="128944"/>
    <lineage>
        <taxon>Bacteria</taxon>
        <taxon>Bacillati</taxon>
        <taxon>Bacillota</taxon>
        <taxon>Bacilli</taxon>
        <taxon>Lactobacillales</taxon>
        <taxon>Aerococcaceae</taxon>
        <taxon>Aerococcus</taxon>
    </lineage>
</organism>
<keyword evidence="5" id="KW-0472">Membrane</keyword>
<dbReference type="STRING" id="128944.AWM75_00495"/>
<keyword evidence="2" id="KW-1003">Cell membrane</keyword>
<reference evidence="6 7" key="1">
    <citation type="journal article" date="2016" name="Genome Announc.">
        <title>Complete Genome Sequences of Aerococcus christensenii CCUG 28831T, Aerococcus sanguinicola CCUG 43001T, Aerococcus urinae CCUG 36881T, Aerococcus urinaeequi CCUG 28094T, Aerococcus urinaehominis CCUG 42038 BT, and Aerococcus viridans CCUG 4311T.</title>
        <authorList>
            <person name="Carkaci D."/>
            <person name="Dargis R."/>
            <person name="Nielsen X.C."/>
            <person name="Skovgaard O."/>
            <person name="Fuursted K."/>
            <person name="Christensen J.J."/>
        </authorList>
    </citation>
    <scope>NUCLEOTIDE SEQUENCE [LARGE SCALE GENOMIC DNA]</scope>
    <source>
        <strain evidence="6 7">CCUG42038B</strain>
    </source>
</reference>
<dbReference type="PANTHER" id="PTHR30294">
    <property type="entry name" value="MEMBRANE COMPONENT OF ABC TRANSPORTER YHHJ-RELATED"/>
    <property type="match status" value="1"/>
</dbReference>
<evidence type="ECO:0000313" key="7">
    <source>
        <dbReference type="Proteomes" id="UP000062260"/>
    </source>
</evidence>
<dbReference type="EMBL" id="CP014163">
    <property type="protein sequence ID" value="AMB98561.1"/>
    <property type="molecule type" value="Genomic_DNA"/>
</dbReference>
<evidence type="ECO:0000256" key="2">
    <source>
        <dbReference type="ARBA" id="ARBA00022475"/>
    </source>
</evidence>